<dbReference type="SUPFAM" id="SSF75005">
    <property type="entry name" value="Arabinanase/levansucrase/invertase"/>
    <property type="match status" value="1"/>
</dbReference>
<protein>
    <submittedName>
        <fullName evidence="2">Uncharacterized protein</fullName>
    </submittedName>
</protein>
<organism evidence="2 3">
    <name type="scientific">Catenuloplanes indicus</name>
    <dbReference type="NCBI Taxonomy" id="137267"/>
    <lineage>
        <taxon>Bacteria</taxon>
        <taxon>Bacillati</taxon>
        <taxon>Actinomycetota</taxon>
        <taxon>Actinomycetes</taxon>
        <taxon>Micromonosporales</taxon>
        <taxon>Micromonosporaceae</taxon>
        <taxon>Catenuloplanes</taxon>
    </lineage>
</organism>
<comment type="caution">
    <text evidence="2">The sequence shown here is derived from an EMBL/GenBank/DDBJ whole genome shotgun (WGS) entry which is preliminary data.</text>
</comment>
<accession>A0AAE3W7K2</accession>
<dbReference type="InterPro" id="IPR023296">
    <property type="entry name" value="Glyco_hydro_beta-prop_sf"/>
</dbReference>
<name>A0AAE3W7K2_9ACTN</name>
<feature type="region of interest" description="Disordered" evidence="1">
    <location>
        <begin position="164"/>
        <end position="184"/>
    </location>
</feature>
<gene>
    <name evidence="2" type="ORF">J2S42_007630</name>
</gene>
<proteinExistence type="predicted"/>
<dbReference type="Proteomes" id="UP001240236">
    <property type="component" value="Unassembled WGS sequence"/>
</dbReference>
<keyword evidence="3" id="KW-1185">Reference proteome</keyword>
<dbReference type="EMBL" id="JAUSUZ010000001">
    <property type="protein sequence ID" value="MDQ0370961.1"/>
    <property type="molecule type" value="Genomic_DNA"/>
</dbReference>
<feature type="compositionally biased region" description="Polar residues" evidence="1">
    <location>
        <begin position="168"/>
        <end position="184"/>
    </location>
</feature>
<evidence type="ECO:0000256" key="1">
    <source>
        <dbReference type="SAM" id="MobiDB-lite"/>
    </source>
</evidence>
<evidence type="ECO:0000313" key="3">
    <source>
        <dbReference type="Proteomes" id="UP001240236"/>
    </source>
</evidence>
<reference evidence="2 3" key="1">
    <citation type="submission" date="2023-07" db="EMBL/GenBank/DDBJ databases">
        <title>Sequencing the genomes of 1000 actinobacteria strains.</title>
        <authorList>
            <person name="Klenk H.-P."/>
        </authorList>
    </citation>
    <scope>NUCLEOTIDE SEQUENCE [LARGE SCALE GENOMIC DNA]</scope>
    <source>
        <strain evidence="2 3">DSM 44709</strain>
    </source>
</reference>
<dbReference type="Gene3D" id="2.115.10.20">
    <property type="entry name" value="Glycosyl hydrolase domain, family 43"/>
    <property type="match status" value="1"/>
</dbReference>
<evidence type="ECO:0000313" key="2">
    <source>
        <dbReference type="EMBL" id="MDQ0370961.1"/>
    </source>
</evidence>
<sequence length="184" mass="19741">MSRTVIGRPIWDMLGARMPRGVLGLSDPDLHLIDGRWVMYIGGFSSGFRNRLYRARLPAGGVPERGRWLLDRHPIVAGPPAGAWDAGGMHTPSYVPPHGGRGARIYYAGRSNARHYGTGSTYAIGLLTRDPRGRGIRRRCCAAGRGGTACSNRWPSRSTAAIACGSSPPRTRSVPASSPTSNCT</sequence>
<dbReference type="AlphaFoldDB" id="A0AAE3W7K2"/>